<keyword evidence="1" id="KW-0479">Metal-binding</keyword>
<evidence type="ECO:0000313" key="3">
    <source>
        <dbReference type="EMBL" id="CAE0308191.1"/>
    </source>
</evidence>
<gene>
    <name evidence="3" type="ORF">FEHR0123_LOCUS3099</name>
</gene>
<name>A0A7S3HXN2_9SPIT</name>
<organism evidence="3">
    <name type="scientific">Favella ehrenbergii</name>
    <dbReference type="NCBI Taxonomy" id="182087"/>
    <lineage>
        <taxon>Eukaryota</taxon>
        <taxon>Sar</taxon>
        <taxon>Alveolata</taxon>
        <taxon>Ciliophora</taxon>
        <taxon>Intramacronucleata</taxon>
        <taxon>Spirotrichea</taxon>
        <taxon>Choreotrichia</taxon>
        <taxon>Tintinnida</taxon>
        <taxon>Xystonellidae</taxon>
        <taxon>Favella</taxon>
    </lineage>
</organism>
<proteinExistence type="predicted"/>
<accession>A0A7S3HXN2</accession>
<dbReference type="InterPro" id="IPR011992">
    <property type="entry name" value="EF-hand-dom_pair"/>
</dbReference>
<reference evidence="3" key="1">
    <citation type="submission" date="2021-01" db="EMBL/GenBank/DDBJ databases">
        <authorList>
            <person name="Corre E."/>
            <person name="Pelletier E."/>
            <person name="Niang G."/>
            <person name="Scheremetjew M."/>
            <person name="Finn R."/>
            <person name="Kale V."/>
            <person name="Holt S."/>
            <person name="Cochrane G."/>
            <person name="Meng A."/>
            <person name="Brown T."/>
            <person name="Cohen L."/>
        </authorList>
    </citation>
    <scope>NUCLEOTIDE SEQUENCE</scope>
    <source>
        <strain evidence="3">Fehren 1</strain>
    </source>
</reference>
<dbReference type="PANTHER" id="PTHR23048">
    <property type="entry name" value="MYOSIN LIGHT CHAIN 1, 3"/>
    <property type="match status" value="1"/>
</dbReference>
<evidence type="ECO:0008006" key="4">
    <source>
        <dbReference type="Google" id="ProtNLM"/>
    </source>
</evidence>
<keyword evidence="2" id="KW-0677">Repeat</keyword>
<protein>
    <recommendedName>
        <fullName evidence="4">Calmodulin</fullName>
    </recommendedName>
</protein>
<dbReference type="InterPro" id="IPR050230">
    <property type="entry name" value="CALM/Myosin/TropC-like"/>
</dbReference>
<dbReference type="AlphaFoldDB" id="A0A7S3HXN2"/>
<dbReference type="EMBL" id="HBIE01010144">
    <property type="protein sequence ID" value="CAE0308191.1"/>
    <property type="molecule type" value="Transcribed_RNA"/>
</dbReference>
<dbReference type="Gene3D" id="1.10.238.10">
    <property type="entry name" value="EF-hand"/>
    <property type="match status" value="1"/>
</dbReference>
<dbReference type="GO" id="GO:0016460">
    <property type="term" value="C:myosin II complex"/>
    <property type="evidence" value="ECO:0007669"/>
    <property type="project" value="TreeGrafter"/>
</dbReference>
<sequence>MDIARTLQFLGCKPTRAEVELIIWEVDDDLDSYVSKQEFETMYKRCISDSQDQEPRQLYNLVTFLMYDKDFRGRVTIEETLQILFVRHGRKNLDDEIRAIFGDEQRDKDTSEEKSITYSEYVSKITRRALKKQSAALGKKRKDAASEESDLR</sequence>
<dbReference type="GO" id="GO:0046872">
    <property type="term" value="F:metal ion binding"/>
    <property type="evidence" value="ECO:0007669"/>
    <property type="project" value="UniProtKB-KW"/>
</dbReference>
<evidence type="ECO:0000256" key="2">
    <source>
        <dbReference type="ARBA" id="ARBA00022737"/>
    </source>
</evidence>
<evidence type="ECO:0000256" key="1">
    <source>
        <dbReference type="ARBA" id="ARBA00022723"/>
    </source>
</evidence>
<dbReference type="PANTHER" id="PTHR23048:SF0">
    <property type="entry name" value="CALMODULIN LIKE 3"/>
    <property type="match status" value="1"/>
</dbReference>
<dbReference type="SUPFAM" id="SSF47473">
    <property type="entry name" value="EF-hand"/>
    <property type="match status" value="1"/>
</dbReference>